<evidence type="ECO:0000313" key="2">
    <source>
        <dbReference type="Proteomes" id="UP001218218"/>
    </source>
</evidence>
<dbReference type="EMBL" id="JARIHO010000009">
    <property type="protein sequence ID" value="KAJ7355917.1"/>
    <property type="molecule type" value="Genomic_DNA"/>
</dbReference>
<name>A0AAD7AE05_9AGAR</name>
<dbReference type="Proteomes" id="UP001218218">
    <property type="component" value="Unassembled WGS sequence"/>
</dbReference>
<comment type="caution">
    <text evidence="1">The sequence shown here is derived from an EMBL/GenBank/DDBJ whole genome shotgun (WGS) entry which is preliminary data.</text>
</comment>
<organism evidence="1 2">
    <name type="scientific">Mycena albidolilacea</name>
    <dbReference type="NCBI Taxonomy" id="1033008"/>
    <lineage>
        <taxon>Eukaryota</taxon>
        <taxon>Fungi</taxon>
        <taxon>Dikarya</taxon>
        <taxon>Basidiomycota</taxon>
        <taxon>Agaricomycotina</taxon>
        <taxon>Agaricomycetes</taxon>
        <taxon>Agaricomycetidae</taxon>
        <taxon>Agaricales</taxon>
        <taxon>Marasmiineae</taxon>
        <taxon>Mycenaceae</taxon>
        <taxon>Mycena</taxon>
    </lineage>
</organism>
<evidence type="ECO:0000313" key="1">
    <source>
        <dbReference type="EMBL" id="KAJ7355917.1"/>
    </source>
</evidence>
<gene>
    <name evidence="1" type="ORF">DFH08DRAFT_933690</name>
</gene>
<protein>
    <submittedName>
        <fullName evidence="1">Uncharacterized protein</fullName>
    </submittedName>
</protein>
<accession>A0AAD7AE05</accession>
<keyword evidence="2" id="KW-1185">Reference proteome</keyword>
<reference evidence="1" key="1">
    <citation type="submission" date="2023-03" db="EMBL/GenBank/DDBJ databases">
        <title>Massive genome expansion in bonnet fungi (Mycena s.s.) driven by repeated elements and novel gene families across ecological guilds.</title>
        <authorList>
            <consortium name="Lawrence Berkeley National Laboratory"/>
            <person name="Harder C.B."/>
            <person name="Miyauchi S."/>
            <person name="Viragh M."/>
            <person name="Kuo A."/>
            <person name="Thoen E."/>
            <person name="Andreopoulos B."/>
            <person name="Lu D."/>
            <person name="Skrede I."/>
            <person name="Drula E."/>
            <person name="Henrissat B."/>
            <person name="Morin E."/>
            <person name="Kohler A."/>
            <person name="Barry K."/>
            <person name="LaButti K."/>
            <person name="Morin E."/>
            <person name="Salamov A."/>
            <person name="Lipzen A."/>
            <person name="Mereny Z."/>
            <person name="Hegedus B."/>
            <person name="Baldrian P."/>
            <person name="Stursova M."/>
            <person name="Weitz H."/>
            <person name="Taylor A."/>
            <person name="Grigoriev I.V."/>
            <person name="Nagy L.G."/>
            <person name="Martin F."/>
            <person name="Kauserud H."/>
        </authorList>
    </citation>
    <scope>NUCLEOTIDE SEQUENCE</scope>
    <source>
        <strain evidence="1">CBHHK002</strain>
    </source>
</reference>
<sequence length="222" mass="25469">MSVGFDNSVTNISSIIMWRPGQPVTVRMIGQYQSQFQLLWVARISGAFLVSPIQSIWRSLTRLNWSNSSPMRLSSWSNEHRDRPDISGKWLPTVSPEVEQLKVGNWWRKTQTWPGQVRATQSSSTNNLRPHSIFRFCDVATKLFCLIQSAPVLNLTLSDKTQDKLIAQLLTTGRPRSKINQWYKPVLQISYHCMSLKNVWFLGRDSGLADLDRNPRVVNKVV</sequence>
<dbReference type="AlphaFoldDB" id="A0AAD7AE05"/>
<proteinExistence type="predicted"/>